<reference evidence="1 2" key="2">
    <citation type="submission" date="2018-11" db="EMBL/GenBank/DDBJ databases">
        <authorList>
            <consortium name="Pathogen Informatics"/>
        </authorList>
    </citation>
    <scope>NUCLEOTIDE SEQUENCE [LARGE SCALE GENOMIC DNA]</scope>
</reference>
<organism evidence="3">
    <name type="scientific">Nippostrongylus brasiliensis</name>
    <name type="common">Rat hookworm</name>
    <dbReference type="NCBI Taxonomy" id="27835"/>
    <lineage>
        <taxon>Eukaryota</taxon>
        <taxon>Metazoa</taxon>
        <taxon>Ecdysozoa</taxon>
        <taxon>Nematoda</taxon>
        <taxon>Chromadorea</taxon>
        <taxon>Rhabditida</taxon>
        <taxon>Rhabditina</taxon>
        <taxon>Rhabditomorpha</taxon>
        <taxon>Strongyloidea</taxon>
        <taxon>Heligmosomidae</taxon>
        <taxon>Nippostrongylus</taxon>
    </lineage>
</organism>
<keyword evidence="2" id="KW-1185">Reference proteome</keyword>
<proteinExistence type="predicted"/>
<reference evidence="3" key="1">
    <citation type="submission" date="2017-02" db="UniProtKB">
        <authorList>
            <consortium name="WormBaseParasite"/>
        </authorList>
    </citation>
    <scope>IDENTIFICATION</scope>
</reference>
<dbReference type="WBParaSite" id="NBR_0000638701-mRNA-1">
    <property type="protein sequence ID" value="NBR_0000638701-mRNA-1"/>
    <property type="gene ID" value="NBR_0000638701"/>
</dbReference>
<evidence type="ECO:0000313" key="3">
    <source>
        <dbReference type="WBParaSite" id="NBR_0000638701-mRNA-1"/>
    </source>
</evidence>
<accession>A0A0N4XUJ4</accession>
<dbReference type="Proteomes" id="UP000271162">
    <property type="component" value="Unassembled WGS sequence"/>
</dbReference>
<dbReference type="AlphaFoldDB" id="A0A0N4XUJ4"/>
<sequence length="127" mass="14274">MVHRLEFPGGTPRRRLLLRERGVFPVEVLPAAAGVNVATSPRDISNYGRRMICNSPREEFLRIALERRQEGPADENLTGIRGPVPLMLFARRSCSLFSRIFETMQSLETPFVTEASPATPPAELLLR</sequence>
<evidence type="ECO:0000313" key="1">
    <source>
        <dbReference type="EMBL" id="VDL69977.1"/>
    </source>
</evidence>
<name>A0A0N4XUJ4_NIPBR</name>
<protein>
    <submittedName>
        <fullName evidence="3">LysR_substrate domain-containing protein</fullName>
    </submittedName>
</protein>
<evidence type="ECO:0000313" key="2">
    <source>
        <dbReference type="Proteomes" id="UP000271162"/>
    </source>
</evidence>
<gene>
    <name evidence="1" type="ORF">NBR_LOCUS6388</name>
</gene>
<dbReference type="EMBL" id="UYSL01019797">
    <property type="protein sequence ID" value="VDL69977.1"/>
    <property type="molecule type" value="Genomic_DNA"/>
</dbReference>